<feature type="transmembrane region" description="Helical" evidence="1">
    <location>
        <begin position="102"/>
        <end position="121"/>
    </location>
</feature>
<protein>
    <recommendedName>
        <fullName evidence="4">G protein-coupled receptor</fullName>
    </recommendedName>
</protein>
<keyword evidence="1" id="KW-1133">Transmembrane helix</keyword>
<dbReference type="EMBL" id="BTSY01000004">
    <property type="protein sequence ID" value="GMT23552.1"/>
    <property type="molecule type" value="Genomic_DNA"/>
</dbReference>
<name>A0AAV5VXX2_9BILA</name>
<gene>
    <name evidence="2" type="ORF">PFISCL1PPCAC_14849</name>
</gene>
<accession>A0AAV5VXX2</accession>
<comment type="caution">
    <text evidence="2">The sequence shown here is derived from an EMBL/GenBank/DDBJ whole genome shotgun (WGS) entry which is preliminary data.</text>
</comment>
<keyword evidence="1" id="KW-0812">Transmembrane</keyword>
<evidence type="ECO:0008006" key="4">
    <source>
        <dbReference type="Google" id="ProtNLM"/>
    </source>
</evidence>
<feature type="transmembrane region" description="Helical" evidence="1">
    <location>
        <begin position="142"/>
        <end position="163"/>
    </location>
</feature>
<evidence type="ECO:0000313" key="2">
    <source>
        <dbReference type="EMBL" id="GMT23552.1"/>
    </source>
</evidence>
<organism evidence="2 3">
    <name type="scientific">Pristionchus fissidentatus</name>
    <dbReference type="NCBI Taxonomy" id="1538716"/>
    <lineage>
        <taxon>Eukaryota</taxon>
        <taxon>Metazoa</taxon>
        <taxon>Ecdysozoa</taxon>
        <taxon>Nematoda</taxon>
        <taxon>Chromadorea</taxon>
        <taxon>Rhabditida</taxon>
        <taxon>Rhabditina</taxon>
        <taxon>Diplogasteromorpha</taxon>
        <taxon>Diplogasteroidea</taxon>
        <taxon>Neodiplogasteridae</taxon>
        <taxon>Pristionchus</taxon>
    </lineage>
</organism>
<dbReference type="Proteomes" id="UP001432322">
    <property type="component" value="Unassembled WGS sequence"/>
</dbReference>
<reference evidence="2" key="1">
    <citation type="submission" date="2023-10" db="EMBL/GenBank/DDBJ databases">
        <title>Genome assembly of Pristionchus species.</title>
        <authorList>
            <person name="Yoshida K."/>
            <person name="Sommer R.J."/>
        </authorList>
    </citation>
    <scope>NUCLEOTIDE SEQUENCE</scope>
    <source>
        <strain evidence="2">RS5133</strain>
    </source>
</reference>
<evidence type="ECO:0000313" key="3">
    <source>
        <dbReference type="Proteomes" id="UP001432322"/>
    </source>
</evidence>
<evidence type="ECO:0000256" key="1">
    <source>
        <dbReference type="SAM" id="Phobius"/>
    </source>
</evidence>
<sequence length="166" mass="19631">MVKFSVIFDTLSNRNLLSDLAPVRFNLKIQCGPIFFCHKRLDKPNYLKCRIVLGHRSIVANMQLRSYLTLLLYWNYLVKFSLSNFAAPCRWAWPAKVSAEIIFFFLLLLFYLLLSSSPISIKRRQQSMRRPRHRIDRGRRRYVAVRMFLPGDIYSFNSGLLIFSQC</sequence>
<keyword evidence="3" id="KW-1185">Reference proteome</keyword>
<keyword evidence="1" id="KW-0472">Membrane</keyword>
<proteinExistence type="predicted"/>
<dbReference type="AlphaFoldDB" id="A0AAV5VXX2"/>